<feature type="non-terminal residue" evidence="1">
    <location>
        <position position="1"/>
    </location>
</feature>
<sequence>PPGSSVHGDSPGKNAGVGCHALIQGIFPAQESNLRLLRLPALAGGFFTTGATSW</sequence>
<accession>A0AC60A915</accession>
<gene>
    <name evidence="1" type="ORF">MRATA1EN22A_LOCUS28364</name>
</gene>
<name>A0AC60A915_RANTA</name>
<organism evidence="1 2">
    <name type="scientific">Rangifer tarandus platyrhynchus</name>
    <name type="common">Svalbard reindeer</name>
    <dbReference type="NCBI Taxonomy" id="3082113"/>
    <lineage>
        <taxon>Eukaryota</taxon>
        <taxon>Metazoa</taxon>
        <taxon>Chordata</taxon>
        <taxon>Craniata</taxon>
        <taxon>Vertebrata</taxon>
        <taxon>Euteleostomi</taxon>
        <taxon>Mammalia</taxon>
        <taxon>Eutheria</taxon>
        <taxon>Laurasiatheria</taxon>
        <taxon>Artiodactyla</taxon>
        <taxon>Ruminantia</taxon>
        <taxon>Pecora</taxon>
        <taxon>Cervidae</taxon>
        <taxon>Odocoileinae</taxon>
        <taxon>Rangifer</taxon>
    </lineage>
</organism>
<protein>
    <submittedName>
        <fullName evidence="1">Uncharacterized protein</fullName>
    </submittedName>
</protein>
<reference evidence="1" key="2">
    <citation type="submission" date="2025-03" db="EMBL/GenBank/DDBJ databases">
        <authorList>
            <consortium name="ELIXIR-Norway"/>
            <consortium name="Elixir Norway"/>
        </authorList>
    </citation>
    <scope>NUCLEOTIDE SEQUENCE</scope>
</reference>
<evidence type="ECO:0000313" key="2">
    <source>
        <dbReference type="Proteomes" id="UP001162501"/>
    </source>
</evidence>
<dbReference type="Proteomes" id="UP001162501">
    <property type="component" value="Chromosome 9"/>
</dbReference>
<evidence type="ECO:0000313" key="1">
    <source>
        <dbReference type="EMBL" id="CAN0571786.1"/>
    </source>
</evidence>
<reference evidence="1" key="1">
    <citation type="submission" date="2023-05" db="EMBL/GenBank/DDBJ databases">
        <authorList>
            <consortium name="ELIXIR-Norway"/>
        </authorList>
    </citation>
    <scope>NUCLEOTIDE SEQUENCE</scope>
</reference>
<proteinExistence type="predicted"/>
<dbReference type="EMBL" id="OX596093">
    <property type="protein sequence ID" value="CAN0571786.1"/>
    <property type="molecule type" value="Genomic_DNA"/>
</dbReference>
<feature type="non-terminal residue" evidence="1">
    <location>
        <position position="54"/>
    </location>
</feature>